<evidence type="ECO:0000256" key="1">
    <source>
        <dbReference type="SAM" id="MobiDB-lite"/>
    </source>
</evidence>
<reference evidence="2 3" key="1">
    <citation type="submission" date="2022-05" db="EMBL/GenBank/DDBJ databases">
        <authorList>
            <consortium name="Genoscope - CEA"/>
            <person name="William W."/>
        </authorList>
    </citation>
    <scope>NUCLEOTIDE SEQUENCE [LARGE SCALE GENOMIC DNA]</scope>
</reference>
<feature type="region of interest" description="Disordered" evidence="1">
    <location>
        <begin position="65"/>
        <end position="121"/>
    </location>
</feature>
<protein>
    <recommendedName>
        <fullName evidence="4">SWIM-type domain-containing protein</fullName>
    </recommendedName>
</protein>
<organism evidence="2 3">
    <name type="scientific">Porites lobata</name>
    <dbReference type="NCBI Taxonomy" id="104759"/>
    <lineage>
        <taxon>Eukaryota</taxon>
        <taxon>Metazoa</taxon>
        <taxon>Cnidaria</taxon>
        <taxon>Anthozoa</taxon>
        <taxon>Hexacorallia</taxon>
        <taxon>Scleractinia</taxon>
        <taxon>Fungiina</taxon>
        <taxon>Poritidae</taxon>
        <taxon>Porites</taxon>
    </lineage>
</organism>
<proteinExistence type="predicted"/>
<keyword evidence="3" id="KW-1185">Reference proteome</keyword>
<feature type="compositionally biased region" description="Polar residues" evidence="1">
    <location>
        <begin position="92"/>
        <end position="101"/>
    </location>
</feature>
<dbReference type="EMBL" id="CALNXK010000126">
    <property type="protein sequence ID" value="CAH3163464.1"/>
    <property type="molecule type" value="Genomic_DNA"/>
</dbReference>
<evidence type="ECO:0000313" key="3">
    <source>
        <dbReference type="Proteomes" id="UP001159405"/>
    </source>
</evidence>
<evidence type="ECO:0000313" key="2">
    <source>
        <dbReference type="EMBL" id="CAH3163464.1"/>
    </source>
</evidence>
<evidence type="ECO:0008006" key="4">
    <source>
        <dbReference type="Google" id="ProtNLM"/>
    </source>
</evidence>
<comment type="caution">
    <text evidence="2">The sequence shown here is derived from an EMBL/GenBank/DDBJ whole genome shotgun (WGS) entry which is preliminary data.</text>
</comment>
<sequence>MCHCGRPDWQKWWLPCKHFIAIFNTYPAWQWETFSLLYLKSPFSPLDEELITKLQSPCNMTSSLTAEKPLATPDLEEPQAQQNISEKHSLVDQCTSDSKSPPTLDVEEDLPNRQKNHRNEGALCRDLLA</sequence>
<name>A0ABN8QFN8_9CNID</name>
<gene>
    <name evidence="2" type="ORF">PLOB_00005832</name>
</gene>
<accession>A0ABN8QFN8</accession>
<dbReference type="Proteomes" id="UP001159405">
    <property type="component" value="Unassembled WGS sequence"/>
</dbReference>